<evidence type="ECO:0000313" key="2">
    <source>
        <dbReference type="Proteomes" id="UP000199288"/>
    </source>
</evidence>
<dbReference type="RefSeq" id="WP_092562636.1">
    <property type="nucleotide sequence ID" value="NZ_FNQV01000004.1"/>
</dbReference>
<dbReference type="AlphaFoldDB" id="A0A1H3Y5Z6"/>
<gene>
    <name evidence="1" type="ORF">SAMN02910418_00868</name>
</gene>
<keyword evidence="2" id="KW-1185">Reference proteome</keyword>
<accession>A0A1H3Y5Z6</accession>
<dbReference type="EMBL" id="FNQV01000004">
    <property type="protein sequence ID" value="SEA06980.1"/>
    <property type="molecule type" value="Genomic_DNA"/>
</dbReference>
<protein>
    <submittedName>
        <fullName evidence="1">Uncharacterized protein</fullName>
    </submittedName>
</protein>
<sequence>MIKRAIGGILDFMTDGLPTEKLFRGWYVRRLALPATPVPTGAVPPLSYDTSLHVYRTGMVAWVKIDKPEPVIVLAKDSEAAYLGRLVAASDPAALAFASLRRARFLRGRTALDLTRAYRLPLDLTGRFARRADALKLEDWRVAEEEFGQIGPALGRPGD</sequence>
<reference evidence="2" key="1">
    <citation type="submission" date="2016-10" db="EMBL/GenBank/DDBJ databases">
        <authorList>
            <person name="Varghese N."/>
            <person name="Submissions S."/>
        </authorList>
    </citation>
    <scope>NUCLEOTIDE SEQUENCE [LARGE SCALE GENOMIC DNA]</scope>
    <source>
        <strain evidence="2">KPR-1</strain>
    </source>
</reference>
<proteinExistence type="predicted"/>
<evidence type="ECO:0000313" key="1">
    <source>
        <dbReference type="EMBL" id="SEA06980.1"/>
    </source>
</evidence>
<organism evidence="1 2">
    <name type="scientific">Bowdeniella nasicola</name>
    <dbReference type="NCBI Taxonomy" id="208480"/>
    <lineage>
        <taxon>Bacteria</taxon>
        <taxon>Bacillati</taxon>
        <taxon>Actinomycetota</taxon>
        <taxon>Actinomycetes</taxon>
        <taxon>Actinomycetales</taxon>
        <taxon>Actinomycetaceae</taxon>
        <taxon>Bowdeniella</taxon>
    </lineage>
</organism>
<dbReference type="Proteomes" id="UP000199288">
    <property type="component" value="Unassembled WGS sequence"/>
</dbReference>
<name>A0A1H3Y5Z6_9ACTO</name>